<dbReference type="Proteomes" id="UP000004459">
    <property type="component" value="Unassembled WGS sequence"/>
</dbReference>
<dbReference type="PATRIC" id="fig|411475.3.peg.115"/>
<reference evidence="7 8" key="1">
    <citation type="submission" date="2011-08" db="EMBL/GenBank/DDBJ databases">
        <authorList>
            <person name="Weinstock G."/>
            <person name="Sodergren E."/>
            <person name="Clifton S."/>
            <person name="Fulton L."/>
            <person name="Fulton B."/>
            <person name="Courtney L."/>
            <person name="Fronick C."/>
            <person name="Harrison M."/>
            <person name="Strong C."/>
            <person name="Farmer C."/>
            <person name="Delahaunty K."/>
            <person name="Markovic C."/>
            <person name="Hall O."/>
            <person name="Minx P."/>
            <person name="Tomlinson C."/>
            <person name="Mitreva M."/>
            <person name="Hou S."/>
            <person name="Chen J."/>
            <person name="Wollam A."/>
            <person name="Pepin K.H."/>
            <person name="Johnson M."/>
            <person name="Bhonagiri V."/>
            <person name="Zhang X."/>
            <person name="Suruliraj S."/>
            <person name="Warren W."/>
            <person name="Chinwalla A."/>
            <person name="Mardis E.R."/>
            <person name="Wilson R.K."/>
        </authorList>
    </citation>
    <scope>NUCLEOTIDE SEQUENCE [LARGE SCALE GENOMIC DNA]</scope>
    <source>
        <strain evidence="7 8">ATCC 29863</strain>
    </source>
</reference>
<accession>G9YKX0</accession>
<dbReference type="InterPro" id="IPR039424">
    <property type="entry name" value="SBP_5"/>
</dbReference>
<dbReference type="InterPro" id="IPR030678">
    <property type="entry name" value="Peptide/Ni-bd"/>
</dbReference>
<dbReference type="Pfam" id="PF00496">
    <property type="entry name" value="SBP_bac_5"/>
    <property type="match status" value="1"/>
</dbReference>
<dbReference type="GO" id="GO:0015833">
    <property type="term" value="P:peptide transport"/>
    <property type="evidence" value="ECO:0007669"/>
    <property type="project" value="TreeGrafter"/>
</dbReference>
<comment type="subcellular location">
    <subcellularLocation>
        <location evidence="1">Cell envelope</location>
    </subcellularLocation>
</comment>
<dbReference type="PANTHER" id="PTHR30290">
    <property type="entry name" value="PERIPLASMIC BINDING COMPONENT OF ABC TRANSPORTER"/>
    <property type="match status" value="1"/>
</dbReference>
<comment type="caution">
    <text evidence="7">The sequence shown here is derived from an EMBL/GenBank/DDBJ whole genome shotgun (WGS) entry which is preliminary data.</text>
</comment>
<dbReference type="GO" id="GO:0043190">
    <property type="term" value="C:ATP-binding cassette (ABC) transporter complex"/>
    <property type="evidence" value="ECO:0007669"/>
    <property type="project" value="InterPro"/>
</dbReference>
<dbReference type="GO" id="GO:0042597">
    <property type="term" value="C:periplasmic space"/>
    <property type="evidence" value="ECO:0007669"/>
    <property type="project" value="UniProtKB-ARBA"/>
</dbReference>
<dbReference type="PIRSF" id="PIRSF002741">
    <property type="entry name" value="MppA"/>
    <property type="match status" value="1"/>
</dbReference>
<evidence type="ECO:0000256" key="4">
    <source>
        <dbReference type="ARBA" id="ARBA00022729"/>
    </source>
</evidence>
<comment type="similarity">
    <text evidence="2">Belongs to the bacterial solute-binding protein 5 family.</text>
</comment>
<sequence length="563" mass="62603">MRMKQAKRILALLLCLVALLSLGACGSAPAEDAAPDGDQTTAQDAGGGDVELLNVGSIYQFDVESPYCELIKYLSYDGFLYSNLVRYGENNEVVPCLCERYEIAEDGTSVTFYFQDGIKWHDGTPLTMEDIEFSLNLWLDVLKPSVALRYMKSVEVLDDTSIRVNMQSSCAYVFLRHMIMSSAGCVIYPKHIWENVEDLKSFTGPEAMVGCGPYVFDSYDDEAKIAYFNRYEDYHEGAPTIKRIAFHLYESPESLVMAFKNGEIDCMFQYAAGLSGNYVPAIQALDYLDVGEEVNLGGPILEFNFQDSLMSDLDIRNAVYYALDYDLLAATDGGDYCVPGTKGVISPGNIGYADDLPTNQRNTDEANRILDEAGYVDIDGDGLRENKDGSPMRIMVSPAYNASKGVLYQRLAQVVVQNLQDVGLDAYLDEDVSNSDAWQARWRGNKDFQIAITSCSQGVAIIDTVNQGLVEKAGSDGTLTWNGTNNNHEYVELFSRIIDSKNPEEYAAAAYDSQHYLADNMVAISLGVESMFYPYNTQDFTNWSFRSGNGAFSYDTWFTLQSK</sequence>
<dbReference type="CDD" id="cd00995">
    <property type="entry name" value="PBP2_NikA_DppA_OppA_like"/>
    <property type="match status" value="1"/>
</dbReference>
<evidence type="ECO:0000256" key="3">
    <source>
        <dbReference type="ARBA" id="ARBA00022448"/>
    </source>
</evidence>
<dbReference type="GO" id="GO:1904680">
    <property type="term" value="F:peptide transmembrane transporter activity"/>
    <property type="evidence" value="ECO:0007669"/>
    <property type="project" value="TreeGrafter"/>
</dbReference>
<keyword evidence="3" id="KW-0813">Transport</keyword>
<feature type="signal peptide" evidence="5">
    <location>
        <begin position="1"/>
        <end position="30"/>
    </location>
</feature>
<evidence type="ECO:0000256" key="5">
    <source>
        <dbReference type="SAM" id="SignalP"/>
    </source>
</evidence>
<dbReference type="GO" id="GO:0030313">
    <property type="term" value="C:cell envelope"/>
    <property type="evidence" value="ECO:0007669"/>
    <property type="project" value="UniProtKB-SubCell"/>
</dbReference>
<dbReference type="EMBL" id="AGCK01000013">
    <property type="protein sequence ID" value="EHM55173.1"/>
    <property type="molecule type" value="Genomic_DNA"/>
</dbReference>
<evidence type="ECO:0000256" key="2">
    <source>
        <dbReference type="ARBA" id="ARBA00005695"/>
    </source>
</evidence>
<proteinExistence type="inferred from homology"/>
<feature type="chain" id="PRO_5003529390" evidence="5">
    <location>
        <begin position="31"/>
        <end position="563"/>
    </location>
</feature>
<protein>
    <submittedName>
        <fullName evidence="7">ABC transporter, substrate-binding protein, family 5</fullName>
    </submittedName>
</protein>
<evidence type="ECO:0000313" key="8">
    <source>
        <dbReference type="Proteomes" id="UP000004459"/>
    </source>
</evidence>
<dbReference type="HOGENOM" id="CLU_017028_8_7_9"/>
<dbReference type="Gene3D" id="3.10.105.10">
    <property type="entry name" value="Dipeptide-binding Protein, Domain 3"/>
    <property type="match status" value="1"/>
</dbReference>
<name>G9YKX0_FLAPL</name>
<dbReference type="AlphaFoldDB" id="G9YKX0"/>
<organism evidence="7 8">
    <name type="scientific">Flavonifractor plautii ATCC 29863</name>
    <dbReference type="NCBI Taxonomy" id="411475"/>
    <lineage>
        <taxon>Bacteria</taxon>
        <taxon>Bacillati</taxon>
        <taxon>Bacillota</taxon>
        <taxon>Clostridia</taxon>
        <taxon>Eubacteriales</taxon>
        <taxon>Oscillospiraceae</taxon>
        <taxon>Flavonifractor</taxon>
    </lineage>
</organism>
<evidence type="ECO:0000259" key="6">
    <source>
        <dbReference type="Pfam" id="PF00496"/>
    </source>
</evidence>
<keyword evidence="4 5" id="KW-0732">Signal</keyword>
<dbReference type="SUPFAM" id="SSF53850">
    <property type="entry name" value="Periplasmic binding protein-like II"/>
    <property type="match status" value="1"/>
</dbReference>
<evidence type="ECO:0000256" key="1">
    <source>
        <dbReference type="ARBA" id="ARBA00004196"/>
    </source>
</evidence>
<dbReference type="InterPro" id="IPR000914">
    <property type="entry name" value="SBP_5_dom"/>
</dbReference>
<gene>
    <name evidence="7" type="ORF">HMPREF0372_00130</name>
</gene>
<dbReference type="Gene3D" id="3.40.190.10">
    <property type="entry name" value="Periplasmic binding protein-like II"/>
    <property type="match status" value="1"/>
</dbReference>
<dbReference type="PROSITE" id="PS51257">
    <property type="entry name" value="PROKAR_LIPOPROTEIN"/>
    <property type="match status" value="1"/>
</dbReference>
<dbReference type="PANTHER" id="PTHR30290:SF10">
    <property type="entry name" value="PERIPLASMIC OLIGOPEPTIDE-BINDING PROTEIN-RELATED"/>
    <property type="match status" value="1"/>
</dbReference>
<evidence type="ECO:0000313" key="7">
    <source>
        <dbReference type="EMBL" id="EHM55173.1"/>
    </source>
</evidence>
<feature type="domain" description="Solute-binding protein family 5" evidence="6">
    <location>
        <begin position="92"/>
        <end position="457"/>
    </location>
</feature>